<accession>A0A1G8UH60</accession>
<evidence type="ECO:0008006" key="6">
    <source>
        <dbReference type="Google" id="ProtNLM"/>
    </source>
</evidence>
<dbReference type="Proteomes" id="UP000199527">
    <property type="component" value="Unassembled WGS sequence"/>
</dbReference>
<dbReference type="PANTHER" id="PTHR43751">
    <property type="entry name" value="SULFATASE"/>
    <property type="match status" value="1"/>
</dbReference>
<dbReference type="PIRSF" id="PIRSF004950">
    <property type="entry name" value="Mmb_sulf_HI0842"/>
    <property type="match status" value="1"/>
</dbReference>
<evidence type="ECO:0000256" key="1">
    <source>
        <dbReference type="SAM" id="Phobius"/>
    </source>
</evidence>
<evidence type="ECO:0000259" key="3">
    <source>
        <dbReference type="Pfam" id="PF11893"/>
    </source>
</evidence>
<dbReference type="InterPro" id="IPR052701">
    <property type="entry name" value="GAG_Ulvan_Degrading_Sulfatases"/>
</dbReference>
<dbReference type="InterPro" id="IPR024588">
    <property type="entry name" value="YejM_N"/>
</dbReference>
<dbReference type="AlphaFoldDB" id="A0A1G8UH60"/>
<gene>
    <name evidence="4" type="ORF">SAMN04488540_10988</name>
</gene>
<name>A0A1G8UH60_9GAMM</name>
<dbReference type="EMBL" id="FNEM01000009">
    <property type="protein sequence ID" value="SDJ53091.1"/>
    <property type="molecule type" value="Genomic_DNA"/>
</dbReference>
<proteinExistence type="predicted"/>
<evidence type="ECO:0000259" key="2">
    <source>
        <dbReference type="Pfam" id="PF00884"/>
    </source>
</evidence>
<evidence type="ECO:0000313" key="4">
    <source>
        <dbReference type="EMBL" id="SDJ53091.1"/>
    </source>
</evidence>
<feature type="transmembrane region" description="Helical" evidence="1">
    <location>
        <begin position="134"/>
        <end position="154"/>
    </location>
</feature>
<keyword evidence="1" id="KW-0812">Transmembrane</keyword>
<dbReference type="InterPro" id="IPR017850">
    <property type="entry name" value="Alkaline_phosphatase_core_sf"/>
</dbReference>
<dbReference type="Pfam" id="PF11893">
    <property type="entry name" value="DUF3413"/>
    <property type="match status" value="1"/>
</dbReference>
<feature type="transmembrane region" description="Helical" evidence="1">
    <location>
        <begin position="20"/>
        <end position="37"/>
    </location>
</feature>
<dbReference type="PANTHER" id="PTHR43751:SF3">
    <property type="entry name" value="SULFATASE N-TERMINAL DOMAIN-CONTAINING PROTEIN"/>
    <property type="match status" value="1"/>
</dbReference>
<dbReference type="RefSeq" id="WP_090365466.1">
    <property type="nucleotide sequence ID" value="NZ_FNEM01000009.1"/>
</dbReference>
<feature type="transmembrane region" description="Helical" evidence="1">
    <location>
        <begin position="49"/>
        <end position="75"/>
    </location>
</feature>
<feature type="domain" description="Sulfatase N-terminal" evidence="2">
    <location>
        <begin position="253"/>
        <end position="514"/>
    </location>
</feature>
<dbReference type="SUPFAM" id="SSF53649">
    <property type="entry name" value="Alkaline phosphatase-like"/>
    <property type="match status" value="1"/>
</dbReference>
<dbReference type="OrthoDB" id="236686at2"/>
<keyword evidence="1" id="KW-1133">Transmembrane helix</keyword>
<feature type="domain" description="Inner membrane protein YejM N-terminal" evidence="3">
    <location>
        <begin position="7"/>
        <end position="247"/>
    </location>
</feature>
<evidence type="ECO:0000313" key="5">
    <source>
        <dbReference type="Proteomes" id="UP000199527"/>
    </source>
</evidence>
<dbReference type="InterPro" id="IPR000917">
    <property type="entry name" value="Sulfatase_N"/>
</dbReference>
<keyword evidence="5" id="KW-1185">Reference proteome</keyword>
<feature type="transmembrane region" description="Helical" evidence="1">
    <location>
        <begin position="166"/>
        <end position="187"/>
    </location>
</feature>
<sequence length="596" mass="66887">MHASDLQRDKVSRLVTWGHWFAFFNGLLASAIAVRYVKLIGWPDTLLAQLYSVITLLGHFSFVSFVIFLLCLFPLTLILPYSKILRGYAALLATLAHTVLVYDILVFDHYRLHLNPFVFDISFSDLPQLISTPWLLILPAAMLAIQLLVANGLWKRIERLNRRNWGGKIATVMLSAFLGGHLIHIWADANVYQPITKMDEMLPLHYPATARSFMASRGIVDEETLAERTSTARPTSQLNYPVKPMQCQASDSPNVVMIAVDALRQDLVNEQTMPYLSQYSQASHLFSQHYSGSNDADQGLRSLFYGLLPAYEESLQADQHQPILTSVLARQGYKLNVVGATISGNEPKMTVMFKGMTLHPEATFDSAAERDINSTRQALQLIQNSHSPSFTLIQYHSPSVYGTPIGFVGLPTVKPQMAINEAQAVLFNQYRNSIHFLDSQLQQLLSQVDSDTVVIITGTDGQEFTSLDSRLSRNFSDATLRVPMMIRWPGEGGRTINYRSSHYGVAPTLLTLLGGCTNNTKEYSSGDTLYSPSDTDFLVVGNKRYFAIKTDATTTVIDNRGDYRVYNLQNRRVRDAKLDAPTLLKVMKENRRLFAK</sequence>
<dbReference type="Gene3D" id="3.40.720.10">
    <property type="entry name" value="Alkaline Phosphatase, subunit A"/>
    <property type="match status" value="1"/>
</dbReference>
<dbReference type="InterPro" id="IPR012159">
    <property type="entry name" value="YejM-like"/>
</dbReference>
<organism evidence="4 5">
    <name type="scientific">Ferrimonas sediminum</name>
    <dbReference type="NCBI Taxonomy" id="718193"/>
    <lineage>
        <taxon>Bacteria</taxon>
        <taxon>Pseudomonadati</taxon>
        <taxon>Pseudomonadota</taxon>
        <taxon>Gammaproteobacteria</taxon>
        <taxon>Alteromonadales</taxon>
        <taxon>Ferrimonadaceae</taxon>
        <taxon>Ferrimonas</taxon>
    </lineage>
</organism>
<reference evidence="5" key="1">
    <citation type="submission" date="2016-10" db="EMBL/GenBank/DDBJ databases">
        <authorList>
            <person name="Varghese N."/>
            <person name="Submissions S."/>
        </authorList>
    </citation>
    <scope>NUCLEOTIDE SEQUENCE [LARGE SCALE GENOMIC DNA]</scope>
    <source>
        <strain evidence="5">DSM 23317</strain>
    </source>
</reference>
<dbReference type="Pfam" id="PF00884">
    <property type="entry name" value="Sulfatase"/>
    <property type="match status" value="1"/>
</dbReference>
<feature type="transmembrane region" description="Helical" evidence="1">
    <location>
        <begin position="87"/>
        <end position="107"/>
    </location>
</feature>
<keyword evidence="1" id="KW-0472">Membrane</keyword>
<protein>
    <recommendedName>
        <fullName evidence="6">Inner membrane protein YejM N-terminal domain-containing protein</fullName>
    </recommendedName>
</protein>